<evidence type="ECO:0000256" key="1">
    <source>
        <dbReference type="SAM" id="Phobius"/>
    </source>
</evidence>
<evidence type="ECO:0000313" key="2">
    <source>
        <dbReference type="EMBL" id="ETO02284.1"/>
    </source>
</evidence>
<keyword evidence="3" id="KW-1185">Reference proteome</keyword>
<sequence>MSGLLKDNKIDEMFDFYEHQIPKLSLKNNLNVNYNNIITLKSVGYLKKMEALNRNEIDKLPHYHQQYLNVFYNELYPLVKDKPIPIDDKEVDNLLRSYVLLHKSNWMNAVKDVERILYQKPNLIHSLDYWGTDIFNKRQILLDFSLMSTATTNFMLRYLMTLKRDELRHKFKNSAIKILCGKGKYSRIAKKGVHYESPKKNDIEDELRKWKIIIRLEQDKFNEAVWCLNQNDVLLFFKTVPPGENCLKRSSKEYSCFQKWQMYNTYNEKSVFFKFFFLEYVQAFKCDVFLGDVLVKKLLFPIIKIYNFLCFKSLLCGYLFWNLDKIEKKKKRGYLVVIYKKNSTPDIFNIFNINCNFALFFCFLAHFSFTRKENNQSK</sequence>
<accession>X6LKY4</accession>
<dbReference type="EMBL" id="ASPP01036191">
    <property type="protein sequence ID" value="ETO02284.1"/>
    <property type="molecule type" value="Genomic_DNA"/>
</dbReference>
<keyword evidence="1" id="KW-1133">Transmembrane helix</keyword>
<feature type="transmembrane region" description="Helical" evidence="1">
    <location>
        <begin position="347"/>
        <end position="369"/>
    </location>
</feature>
<protein>
    <submittedName>
        <fullName evidence="2">Uncharacterized protein</fullName>
    </submittedName>
</protein>
<name>X6LKY4_RETFI</name>
<keyword evidence="1" id="KW-0812">Transmembrane</keyword>
<dbReference type="Proteomes" id="UP000023152">
    <property type="component" value="Unassembled WGS sequence"/>
</dbReference>
<gene>
    <name evidence="2" type="ORF">RFI_35151</name>
</gene>
<keyword evidence="1" id="KW-0472">Membrane</keyword>
<organism evidence="2 3">
    <name type="scientific">Reticulomyxa filosa</name>
    <dbReference type="NCBI Taxonomy" id="46433"/>
    <lineage>
        <taxon>Eukaryota</taxon>
        <taxon>Sar</taxon>
        <taxon>Rhizaria</taxon>
        <taxon>Retaria</taxon>
        <taxon>Foraminifera</taxon>
        <taxon>Monothalamids</taxon>
        <taxon>Reticulomyxidae</taxon>
        <taxon>Reticulomyxa</taxon>
    </lineage>
</organism>
<reference evidence="2 3" key="1">
    <citation type="journal article" date="2013" name="Curr. Biol.">
        <title>The Genome of the Foraminiferan Reticulomyxa filosa.</title>
        <authorList>
            <person name="Glockner G."/>
            <person name="Hulsmann N."/>
            <person name="Schleicher M."/>
            <person name="Noegel A.A."/>
            <person name="Eichinger L."/>
            <person name="Gallinger C."/>
            <person name="Pawlowski J."/>
            <person name="Sierra R."/>
            <person name="Euteneuer U."/>
            <person name="Pillet L."/>
            <person name="Moustafa A."/>
            <person name="Platzer M."/>
            <person name="Groth M."/>
            <person name="Szafranski K."/>
            <person name="Schliwa M."/>
        </authorList>
    </citation>
    <scope>NUCLEOTIDE SEQUENCE [LARGE SCALE GENOMIC DNA]</scope>
</reference>
<comment type="caution">
    <text evidence="2">The sequence shown here is derived from an EMBL/GenBank/DDBJ whole genome shotgun (WGS) entry which is preliminary data.</text>
</comment>
<dbReference type="AlphaFoldDB" id="X6LKY4"/>
<feature type="transmembrane region" description="Helical" evidence="1">
    <location>
        <begin position="305"/>
        <end position="323"/>
    </location>
</feature>
<proteinExistence type="predicted"/>
<evidence type="ECO:0000313" key="3">
    <source>
        <dbReference type="Proteomes" id="UP000023152"/>
    </source>
</evidence>